<dbReference type="EMBL" id="PZZZ01000008">
    <property type="protein sequence ID" value="PTM91964.1"/>
    <property type="molecule type" value="Genomic_DNA"/>
</dbReference>
<evidence type="ECO:0000313" key="1">
    <source>
        <dbReference type="EMBL" id="PTM91964.1"/>
    </source>
</evidence>
<dbReference type="OrthoDB" id="7211025at2"/>
<dbReference type="Proteomes" id="UP000241247">
    <property type="component" value="Unassembled WGS sequence"/>
</dbReference>
<organism evidence="1 2">
    <name type="scientific">Mycoplana dimorpha</name>
    <dbReference type="NCBI Taxonomy" id="28320"/>
    <lineage>
        <taxon>Bacteria</taxon>
        <taxon>Pseudomonadati</taxon>
        <taxon>Pseudomonadota</taxon>
        <taxon>Alphaproteobacteria</taxon>
        <taxon>Hyphomicrobiales</taxon>
        <taxon>Rhizobiaceae</taxon>
        <taxon>Mycoplana</taxon>
    </lineage>
</organism>
<comment type="caution">
    <text evidence="1">The sequence shown here is derived from an EMBL/GenBank/DDBJ whole genome shotgun (WGS) entry which is preliminary data.</text>
</comment>
<proteinExistence type="predicted"/>
<dbReference type="AlphaFoldDB" id="A0A2T5AZ36"/>
<protein>
    <submittedName>
        <fullName evidence="1">Uncharacterized protein</fullName>
    </submittedName>
</protein>
<accession>A0A2T5AZ36</accession>
<reference evidence="1 2" key="1">
    <citation type="submission" date="2018-04" db="EMBL/GenBank/DDBJ databases">
        <title>Genomic Encyclopedia of Type Strains, Phase IV (KMG-IV): sequencing the most valuable type-strain genomes for metagenomic binning, comparative biology and taxonomic classification.</title>
        <authorList>
            <person name="Goeker M."/>
        </authorList>
    </citation>
    <scope>NUCLEOTIDE SEQUENCE [LARGE SCALE GENOMIC DNA]</scope>
    <source>
        <strain evidence="1 2">DSM 7138</strain>
    </source>
</reference>
<keyword evidence="2" id="KW-1185">Reference proteome</keyword>
<evidence type="ECO:0000313" key="2">
    <source>
        <dbReference type="Proteomes" id="UP000241247"/>
    </source>
</evidence>
<gene>
    <name evidence="1" type="ORF">C7449_1089</name>
</gene>
<name>A0A2T5AZ36_MYCDI</name>
<sequence length="64" mass="7166">MAAHTMRYAVRCEAGQSWTVYDVFTGDPAKPSSWNLVNLTLAEATTYCAVLNAKDLNRRNMLDI</sequence>